<proteinExistence type="predicted"/>
<evidence type="ECO:0000313" key="1">
    <source>
        <dbReference type="EMBL" id="RUT09010.1"/>
    </source>
</evidence>
<reference evidence="1" key="1">
    <citation type="submission" date="2018-12" db="EMBL/GenBank/DDBJ databases">
        <authorList>
            <person name="Will S."/>
            <person name="Neumann-Schaal M."/>
            <person name="Henke P."/>
        </authorList>
    </citation>
    <scope>NUCLEOTIDE SEQUENCE</scope>
    <source>
        <strain evidence="1">PCC 7102</strain>
    </source>
</reference>
<keyword evidence="2" id="KW-1185">Reference proteome</keyword>
<dbReference type="Pfam" id="PF13267">
    <property type="entry name" value="DUF4058"/>
    <property type="match status" value="1"/>
</dbReference>
<reference evidence="1" key="2">
    <citation type="journal article" date="2019" name="Genome Biol. Evol.">
        <title>Day and night: Metabolic profiles and evolutionary relationships of six axenic non-marine cyanobacteria.</title>
        <authorList>
            <person name="Will S.E."/>
            <person name="Henke P."/>
            <person name="Boedeker C."/>
            <person name="Huang S."/>
            <person name="Brinkmann H."/>
            <person name="Rohde M."/>
            <person name="Jarek M."/>
            <person name="Friedl T."/>
            <person name="Seufert S."/>
            <person name="Schumacher M."/>
            <person name="Overmann J."/>
            <person name="Neumann-Schaal M."/>
            <person name="Petersen J."/>
        </authorList>
    </citation>
    <scope>NUCLEOTIDE SEQUENCE [LARGE SCALE GENOMIC DNA]</scope>
    <source>
        <strain evidence="1">PCC 7102</strain>
    </source>
</reference>
<accession>A0A3S1J773</accession>
<evidence type="ECO:0008006" key="3">
    <source>
        <dbReference type="Google" id="ProtNLM"/>
    </source>
</evidence>
<dbReference type="RefSeq" id="WP_233787224.1">
    <property type="nucleotide sequence ID" value="NZ_RSCL01000002.1"/>
</dbReference>
<dbReference type="AlphaFoldDB" id="A0A3S1J773"/>
<evidence type="ECO:0000313" key="2">
    <source>
        <dbReference type="Proteomes" id="UP000271624"/>
    </source>
</evidence>
<dbReference type="Proteomes" id="UP000271624">
    <property type="component" value="Unassembled WGS sequence"/>
</dbReference>
<dbReference type="InterPro" id="IPR025132">
    <property type="entry name" value="DUF4058"/>
</dbReference>
<dbReference type="EMBL" id="RSCL01000002">
    <property type="protein sequence ID" value="RUT09010.1"/>
    <property type="molecule type" value="Genomic_DNA"/>
</dbReference>
<comment type="caution">
    <text evidence="1">The sequence shown here is derived from an EMBL/GenBank/DDBJ whole genome shotgun (WGS) entry which is preliminary data.</text>
</comment>
<organism evidence="1 2">
    <name type="scientific">Dulcicalothrix desertica PCC 7102</name>
    <dbReference type="NCBI Taxonomy" id="232991"/>
    <lineage>
        <taxon>Bacteria</taxon>
        <taxon>Bacillati</taxon>
        <taxon>Cyanobacteriota</taxon>
        <taxon>Cyanophyceae</taxon>
        <taxon>Nostocales</taxon>
        <taxon>Calotrichaceae</taxon>
        <taxon>Dulcicalothrix</taxon>
    </lineage>
</organism>
<protein>
    <recommendedName>
        <fullName evidence="3">DUF4058 domain-containing protein</fullName>
    </recommendedName>
</protein>
<gene>
    <name evidence="1" type="ORF">DSM106972_010630</name>
</gene>
<sequence>MEISCGTGILARLIFSYIIYRAGEDAYPTRDSIKLSSQSSNIATTPAPLTLPVIQPIQVRIPNIEIRDVASNTLVSCIEILSPVNKREPNLSEYRKKRQRLYNANVHLIEIDLLRRGTRPFNHPRIPDVSYLITLTRAASGVIELWPLKLQDTLPIIPIPLKEPDPDAVLDLQNALNKIYDEAGYDLSIDYHQLPPPPALSQADKDWIEARLTNY</sequence>
<name>A0A3S1J773_9CYAN</name>